<keyword evidence="1" id="KW-0812">Transmembrane</keyword>
<evidence type="ECO:0000313" key="3">
    <source>
        <dbReference type="EMBL" id="CAA9331295.1"/>
    </source>
</evidence>
<keyword evidence="1" id="KW-0472">Membrane</keyword>
<protein>
    <recommendedName>
        <fullName evidence="2">YqeB PH domain-containing protein</fullName>
    </recommendedName>
</protein>
<feature type="domain" description="YqeB PH" evidence="2">
    <location>
        <begin position="38"/>
        <end position="132"/>
    </location>
</feature>
<evidence type="ECO:0000256" key="1">
    <source>
        <dbReference type="SAM" id="Phobius"/>
    </source>
</evidence>
<dbReference type="EMBL" id="CADCTT010000352">
    <property type="protein sequence ID" value="CAA9331295.1"/>
    <property type="molecule type" value="Genomic_DNA"/>
</dbReference>
<feature type="transmembrane region" description="Helical" evidence="1">
    <location>
        <begin position="49"/>
        <end position="71"/>
    </location>
</feature>
<reference evidence="3" key="1">
    <citation type="submission" date="2020-02" db="EMBL/GenBank/DDBJ databases">
        <authorList>
            <person name="Meier V. D."/>
        </authorList>
    </citation>
    <scope>NUCLEOTIDE SEQUENCE</scope>
    <source>
        <strain evidence="3">AVDCRST_MAG61</strain>
    </source>
</reference>
<dbReference type="InterPro" id="IPR057798">
    <property type="entry name" value="PH_YqeB"/>
</dbReference>
<name>A0A6J4LFU7_9ACTN</name>
<accession>A0A6J4LFU7</accession>
<evidence type="ECO:0000259" key="2">
    <source>
        <dbReference type="Pfam" id="PF23494"/>
    </source>
</evidence>
<sequence length="153" mass="16725">MPTPAPAERAASRYRLPVEPPSRDLLIASLASIAGACQLFAWALARLPIFFVVLGVILIGTGFGFALAALVRHYRLRWIAYVGPESLTIVNGQRRTVLPWASVGAVRYADFRLQVTGQDGRRLSTLRVDRTRPAHEGARVVERAIAAHLGART</sequence>
<gene>
    <name evidence="3" type="ORF">AVDCRST_MAG61-2891</name>
</gene>
<proteinExistence type="predicted"/>
<dbReference type="Pfam" id="PF23494">
    <property type="entry name" value="bPH_10"/>
    <property type="match status" value="1"/>
</dbReference>
<keyword evidence="1" id="KW-1133">Transmembrane helix</keyword>
<dbReference type="AlphaFoldDB" id="A0A6J4LFU7"/>
<feature type="transmembrane region" description="Helical" evidence="1">
    <location>
        <begin position="25"/>
        <end position="43"/>
    </location>
</feature>
<organism evidence="3">
    <name type="scientific">uncultured Friedmanniella sp</name>
    <dbReference type="NCBI Taxonomy" id="335381"/>
    <lineage>
        <taxon>Bacteria</taxon>
        <taxon>Bacillati</taxon>
        <taxon>Actinomycetota</taxon>
        <taxon>Actinomycetes</taxon>
        <taxon>Propionibacteriales</taxon>
        <taxon>Nocardioidaceae</taxon>
        <taxon>Friedmanniella</taxon>
        <taxon>environmental samples</taxon>
    </lineage>
</organism>